<name>A0A1I4PU58_9FIRM</name>
<keyword evidence="2" id="KW-1185">Reference proteome</keyword>
<sequence>MDKKKAVKYAIGSMKISGFTFNKEEEELLRRLGEGEISTIDYYRTINDTLPPDAIRVKIAFTECGHHPNITERKNMPKIGDKIKCNICNKFTFVVDIVT</sequence>
<gene>
    <name evidence="1" type="ORF">SAMN04490355_107226</name>
</gene>
<evidence type="ECO:0000313" key="1">
    <source>
        <dbReference type="EMBL" id="SFM31086.1"/>
    </source>
</evidence>
<reference evidence="2" key="1">
    <citation type="submission" date="2016-10" db="EMBL/GenBank/DDBJ databases">
        <authorList>
            <person name="Varghese N."/>
            <person name="Submissions S."/>
        </authorList>
    </citation>
    <scope>NUCLEOTIDE SEQUENCE [LARGE SCALE GENOMIC DNA]</scope>
    <source>
        <strain evidence="2">DSM 13327</strain>
    </source>
</reference>
<proteinExistence type="predicted"/>
<accession>A0A1I4PU58</accession>
<dbReference type="EMBL" id="FOTS01000072">
    <property type="protein sequence ID" value="SFM31086.1"/>
    <property type="molecule type" value="Genomic_DNA"/>
</dbReference>
<dbReference type="CDD" id="cd11586">
    <property type="entry name" value="VbhA_like"/>
    <property type="match status" value="1"/>
</dbReference>
<protein>
    <submittedName>
        <fullName evidence="1">Uncharacterized protein</fullName>
    </submittedName>
</protein>
<dbReference type="STRING" id="1123291.SAMN04490355_107226"/>
<dbReference type="InterPro" id="IPR033788">
    <property type="entry name" value="VbhA-like"/>
</dbReference>
<dbReference type="AlphaFoldDB" id="A0A1I4PU58"/>
<dbReference type="RefSeq" id="WP_090943885.1">
    <property type="nucleotide sequence ID" value="NZ_FOTS01000072.1"/>
</dbReference>
<organism evidence="1 2">
    <name type="scientific">Pelosinus propionicus DSM 13327</name>
    <dbReference type="NCBI Taxonomy" id="1123291"/>
    <lineage>
        <taxon>Bacteria</taxon>
        <taxon>Bacillati</taxon>
        <taxon>Bacillota</taxon>
        <taxon>Negativicutes</taxon>
        <taxon>Selenomonadales</taxon>
        <taxon>Sporomusaceae</taxon>
        <taxon>Pelosinus</taxon>
    </lineage>
</organism>
<evidence type="ECO:0000313" key="2">
    <source>
        <dbReference type="Proteomes" id="UP000199520"/>
    </source>
</evidence>
<dbReference type="Proteomes" id="UP000199520">
    <property type="component" value="Unassembled WGS sequence"/>
</dbReference>